<keyword evidence="3" id="KW-1185">Reference proteome</keyword>
<keyword evidence="2" id="KW-0418">Kinase</keyword>
<gene>
    <name evidence="2" type="ORF">C7445_10984</name>
</gene>
<dbReference type="EMBL" id="SORF01000009">
    <property type="protein sequence ID" value="TDY44586.1"/>
    <property type="molecule type" value="Genomic_DNA"/>
</dbReference>
<dbReference type="GO" id="GO:0016020">
    <property type="term" value="C:membrane"/>
    <property type="evidence" value="ECO:0007669"/>
    <property type="project" value="InterPro"/>
</dbReference>
<evidence type="ECO:0000259" key="1">
    <source>
        <dbReference type="Pfam" id="PF07730"/>
    </source>
</evidence>
<feature type="domain" description="Signal transduction histidine kinase subgroup 3 dimerisation and phosphoacceptor" evidence="1">
    <location>
        <begin position="1"/>
        <end position="60"/>
    </location>
</feature>
<dbReference type="GO" id="GO:0046983">
    <property type="term" value="F:protein dimerization activity"/>
    <property type="evidence" value="ECO:0007669"/>
    <property type="project" value="InterPro"/>
</dbReference>
<accession>A0A4R8LKH0</accession>
<reference evidence="2 3" key="1">
    <citation type="submission" date="2019-03" db="EMBL/GenBank/DDBJ databases">
        <title>Genomic Encyclopedia of Type Strains, Phase IV (KMG-IV): sequencing the most valuable type-strain genomes for metagenomic binning, comparative biology and taxonomic classification.</title>
        <authorList>
            <person name="Goeker M."/>
        </authorList>
    </citation>
    <scope>NUCLEOTIDE SEQUENCE [LARGE SCALE GENOMIC DNA]</scope>
    <source>
        <strain evidence="2 3">DSM 17974</strain>
    </source>
</reference>
<name>A0A4R8LKH0_9BACL</name>
<evidence type="ECO:0000313" key="3">
    <source>
        <dbReference type="Proteomes" id="UP000294581"/>
    </source>
</evidence>
<protein>
    <submittedName>
        <fullName evidence="2">Histidine kinase</fullName>
    </submittedName>
</protein>
<dbReference type="Gene3D" id="1.20.5.1930">
    <property type="match status" value="1"/>
</dbReference>
<dbReference type="GO" id="GO:0000155">
    <property type="term" value="F:phosphorelay sensor kinase activity"/>
    <property type="evidence" value="ECO:0007669"/>
    <property type="project" value="InterPro"/>
</dbReference>
<evidence type="ECO:0000313" key="2">
    <source>
        <dbReference type="EMBL" id="TDY44586.1"/>
    </source>
</evidence>
<keyword evidence="2" id="KW-0808">Transferase</keyword>
<dbReference type="OrthoDB" id="9797605at2"/>
<dbReference type="AlphaFoldDB" id="A0A4R8LKH0"/>
<organism evidence="2 3">
    <name type="scientific">Alicyclobacillus sacchari</name>
    <dbReference type="NCBI Taxonomy" id="392010"/>
    <lineage>
        <taxon>Bacteria</taxon>
        <taxon>Bacillati</taxon>
        <taxon>Bacillota</taxon>
        <taxon>Bacilli</taxon>
        <taxon>Bacillales</taxon>
        <taxon>Alicyclobacillaceae</taxon>
        <taxon>Alicyclobacillus</taxon>
    </lineage>
</organism>
<dbReference type="InterPro" id="IPR011712">
    <property type="entry name" value="Sig_transdc_His_kin_sub3_dim/P"/>
</dbReference>
<proteinExistence type="predicted"/>
<comment type="caution">
    <text evidence="2">The sequence shown here is derived from an EMBL/GenBank/DDBJ whole genome shotgun (WGS) entry which is preliminary data.</text>
</comment>
<sequence length="85" mass="9623">MHDVMGHQLSLISLKAQVAARVLRKTADIDRAVLEIELIERSARESLAKVRDYVGNMRQPDFFEGWQSAWRAGFSPGVDDGRHCI</sequence>
<dbReference type="Pfam" id="PF07730">
    <property type="entry name" value="HisKA_3"/>
    <property type="match status" value="1"/>
</dbReference>
<dbReference type="Proteomes" id="UP000294581">
    <property type="component" value="Unassembled WGS sequence"/>
</dbReference>